<keyword evidence="3" id="KW-1185">Reference proteome</keyword>
<gene>
    <name evidence="2" type="ORF">EYF80_035623</name>
</gene>
<reference evidence="2 3" key="1">
    <citation type="submission" date="2019-03" db="EMBL/GenBank/DDBJ databases">
        <title>First draft genome of Liparis tanakae, snailfish: a comprehensive survey of snailfish specific genes.</title>
        <authorList>
            <person name="Kim W."/>
            <person name="Song I."/>
            <person name="Jeong J.-H."/>
            <person name="Kim D."/>
            <person name="Kim S."/>
            <person name="Ryu S."/>
            <person name="Song J.Y."/>
            <person name="Lee S.K."/>
        </authorList>
    </citation>
    <scope>NUCLEOTIDE SEQUENCE [LARGE SCALE GENOMIC DNA]</scope>
    <source>
        <tissue evidence="2">Muscle</tissue>
    </source>
</reference>
<organism evidence="2 3">
    <name type="scientific">Liparis tanakae</name>
    <name type="common">Tanaka's snailfish</name>
    <dbReference type="NCBI Taxonomy" id="230148"/>
    <lineage>
        <taxon>Eukaryota</taxon>
        <taxon>Metazoa</taxon>
        <taxon>Chordata</taxon>
        <taxon>Craniata</taxon>
        <taxon>Vertebrata</taxon>
        <taxon>Euteleostomi</taxon>
        <taxon>Actinopterygii</taxon>
        <taxon>Neopterygii</taxon>
        <taxon>Teleostei</taxon>
        <taxon>Neoteleostei</taxon>
        <taxon>Acanthomorphata</taxon>
        <taxon>Eupercaria</taxon>
        <taxon>Perciformes</taxon>
        <taxon>Cottioidei</taxon>
        <taxon>Cottales</taxon>
        <taxon>Liparidae</taxon>
        <taxon>Liparis</taxon>
    </lineage>
</organism>
<evidence type="ECO:0000256" key="1">
    <source>
        <dbReference type="SAM" id="MobiDB-lite"/>
    </source>
</evidence>
<feature type="region of interest" description="Disordered" evidence="1">
    <location>
        <begin position="27"/>
        <end position="87"/>
    </location>
</feature>
<feature type="compositionally biased region" description="Basic and acidic residues" evidence="1">
    <location>
        <begin position="53"/>
        <end position="70"/>
    </location>
</feature>
<sequence>MLDVLIWVEACLWKLPGVALEVEPLSSPLTRTTKPPAGTPLKVTRKLPLPTDWRTREKGRARDNQHDKTEVPVGSLMSFHKMKNEVH</sequence>
<evidence type="ECO:0000313" key="3">
    <source>
        <dbReference type="Proteomes" id="UP000314294"/>
    </source>
</evidence>
<dbReference type="EMBL" id="SRLO01000492">
    <property type="protein sequence ID" value="TNN54195.1"/>
    <property type="molecule type" value="Genomic_DNA"/>
</dbReference>
<proteinExistence type="predicted"/>
<dbReference type="Proteomes" id="UP000314294">
    <property type="component" value="Unassembled WGS sequence"/>
</dbReference>
<comment type="caution">
    <text evidence="2">The sequence shown here is derived from an EMBL/GenBank/DDBJ whole genome shotgun (WGS) entry which is preliminary data.</text>
</comment>
<accession>A0A4Z2GLP8</accession>
<evidence type="ECO:0000313" key="2">
    <source>
        <dbReference type="EMBL" id="TNN54195.1"/>
    </source>
</evidence>
<dbReference type="AlphaFoldDB" id="A0A4Z2GLP8"/>
<protein>
    <submittedName>
        <fullName evidence="2">Uncharacterized protein</fullName>
    </submittedName>
</protein>
<name>A0A4Z2GLP8_9TELE</name>